<dbReference type="RefSeq" id="WP_015710328.1">
    <property type="nucleotide sequence ID" value="NC_015577.1"/>
</dbReference>
<dbReference type="AlphaFoldDB" id="F5YCQ7"/>
<keyword evidence="7 10" id="KW-1133">Transmembrane helix</keyword>
<protein>
    <recommendedName>
        <fullName evidence="3">Multidrug export protein MepA</fullName>
    </recommendedName>
</protein>
<dbReference type="PANTHER" id="PTHR43823:SF3">
    <property type="entry name" value="MULTIDRUG EXPORT PROTEIN MEPA"/>
    <property type="match status" value="1"/>
</dbReference>
<proteinExistence type="inferred from homology"/>
<evidence type="ECO:0000256" key="5">
    <source>
        <dbReference type="ARBA" id="ARBA00022475"/>
    </source>
</evidence>
<evidence type="ECO:0000256" key="4">
    <source>
        <dbReference type="ARBA" id="ARBA00022448"/>
    </source>
</evidence>
<evidence type="ECO:0000256" key="3">
    <source>
        <dbReference type="ARBA" id="ARBA00022106"/>
    </source>
</evidence>
<feature type="transmembrane region" description="Helical" evidence="10">
    <location>
        <begin position="207"/>
        <end position="226"/>
    </location>
</feature>
<feature type="transmembrane region" description="Helical" evidence="10">
    <location>
        <begin position="178"/>
        <end position="201"/>
    </location>
</feature>
<dbReference type="NCBIfam" id="TIGR00797">
    <property type="entry name" value="matE"/>
    <property type="match status" value="1"/>
</dbReference>
<evidence type="ECO:0000313" key="11">
    <source>
        <dbReference type="EMBL" id="AEF82500.1"/>
    </source>
</evidence>
<dbReference type="EMBL" id="CP001841">
    <property type="protein sequence ID" value="AEF82500.1"/>
    <property type="molecule type" value="Genomic_DNA"/>
</dbReference>
<dbReference type="eggNOG" id="COG0534">
    <property type="taxonomic scope" value="Bacteria"/>
</dbReference>
<feature type="transmembrane region" description="Helical" evidence="10">
    <location>
        <begin position="149"/>
        <end position="166"/>
    </location>
</feature>
<dbReference type="GO" id="GO:0015297">
    <property type="term" value="F:antiporter activity"/>
    <property type="evidence" value="ECO:0007669"/>
    <property type="project" value="InterPro"/>
</dbReference>
<dbReference type="InterPro" id="IPR051327">
    <property type="entry name" value="MATE_MepA_subfamily"/>
</dbReference>
<dbReference type="Pfam" id="PF01554">
    <property type="entry name" value="MatE"/>
    <property type="match status" value="2"/>
</dbReference>
<dbReference type="PANTHER" id="PTHR43823">
    <property type="entry name" value="SPORULATION PROTEIN YKVU"/>
    <property type="match status" value="1"/>
</dbReference>
<dbReference type="PIRSF" id="PIRSF006603">
    <property type="entry name" value="DinF"/>
    <property type="match status" value="1"/>
</dbReference>
<feature type="transmembrane region" description="Helical" evidence="10">
    <location>
        <begin position="104"/>
        <end position="127"/>
    </location>
</feature>
<keyword evidence="9" id="KW-0046">Antibiotic resistance</keyword>
<reference evidence="11 12" key="2">
    <citation type="journal article" date="2011" name="ISME J.">
        <title>RNA-seq reveals cooperative metabolic interactions between two termite-gut spirochete species in co-culture.</title>
        <authorList>
            <person name="Rosenthal A.Z."/>
            <person name="Matson E.G."/>
            <person name="Eldar A."/>
            <person name="Leadbetter J.R."/>
        </authorList>
    </citation>
    <scope>NUCLEOTIDE SEQUENCE [LARGE SCALE GENOMIC DNA]</scope>
    <source>
        <strain evidence="12">ATCC BAA-888 / DSM 13862 / ZAS-9</strain>
    </source>
</reference>
<feature type="transmembrane region" description="Helical" evidence="10">
    <location>
        <begin position="247"/>
        <end position="272"/>
    </location>
</feature>
<evidence type="ECO:0000256" key="7">
    <source>
        <dbReference type="ARBA" id="ARBA00022989"/>
    </source>
</evidence>
<accession>F5YCQ7</accession>
<reference evidence="12" key="1">
    <citation type="submission" date="2009-12" db="EMBL/GenBank/DDBJ databases">
        <title>Complete sequence of Treponema azotonutricium strain ZAS-9.</title>
        <authorList>
            <person name="Tetu S.G."/>
            <person name="Matson E."/>
            <person name="Ren Q."/>
            <person name="Seshadri R."/>
            <person name="Elbourne L."/>
            <person name="Hassan K.A."/>
            <person name="Durkin A."/>
            <person name="Radune D."/>
            <person name="Mohamoud Y."/>
            <person name="Shay R."/>
            <person name="Jin S."/>
            <person name="Zhang X."/>
            <person name="Lucey K."/>
            <person name="Ballor N.R."/>
            <person name="Ottesen E."/>
            <person name="Rosenthal R."/>
            <person name="Allen A."/>
            <person name="Leadbetter J.R."/>
            <person name="Paulsen I.T."/>
        </authorList>
    </citation>
    <scope>NUCLEOTIDE SEQUENCE [LARGE SCALE GENOMIC DNA]</scope>
    <source>
        <strain evidence="12">ATCC BAA-888 / DSM 13862 / ZAS-9</strain>
    </source>
</reference>
<evidence type="ECO:0000256" key="2">
    <source>
        <dbReference type="ARBA" id="ARBA00008417"/>
    </source>
</evidence>
<keyword evidence="8 10" id="KW-0472">Membrane</keyword>
<dbReference type="GO" id="GO:0046677">
    <property type="term" value="P:response to antibiotic"/>
    <property type="evidence" value="ECO:0007669"/>
    <property type="project" value="UniProtKB-KW"/>
</dbReference>
<dbReference type="InParanoid" id="F5YCQ7"/>
<comment type="subcellular location">
    <subcellularLocation>
        <location evidence="1">Cell membrane</location>
        <topology evidence="1">Multi-pass membrane protein</topology>
    </subcellularLocation>
</comment>
<comment type="similarity">
    <text evidence="2">Belongs to the multi antimicrobial extrusion (MATE) (TC 2.A.66.1) family. MepA subfamily.</text>
</comment>
<keyword evidence="12" id="KW-1185">Reference proteome</keyword>
<feature type="transmembrane region" description="Helical" evidence="10">
    <location>
        <begin position="381"/>
        <end position="405"/>
    </location>
</feature>
<dbReference type="HOGENOM" id="CLU_012893_0_0_12"/>
<dbReference type="STRING" id="545695.TREAZ_1696"/>
<dbReference type="GO" id="GO:0042910">
    <property type="term" value="F:xenobiotic transmembrane transporter activity"/>
    <property type="evidence" value="ECO:0007669"/>
    <property type="project" value="InterPro"/>
</dbReference>
<evidence type="ECO:0000256" key="6">
    <source>
        <dbReference type="ARBA" id="ARBA00022692"/>
    </source>
</evidence>
<keyword evidence="6 10" id="KW-0812">Transmembrane</keyword>
<feature type="transmembrane region" description="Helical" evidence="10">
    <location>
        <begin position="59"/>
        <end position="83"/>
    </location>
</feature>
<keyword evidence="5" id="KW-1003">Cell membrane</keyword>
<feature type="transmembrane region" description="Helical" evidence="10">
    <location>
        <begin position="26"/>
        <end position="47"/>
    </location>
</feature>
<evidence type="ECO:0000313" key="12">
    <source>
        <dbReference type="Proteomes" id="UP000009222"/>
    </source>
</evidence>
<sequence>MSDSASPKPKTVDAADRLGTESVGKLLLRFSVPAITGMLVNALYNVVDRIFVGRGVNEVALGGLSLVMPLMTITMAFAMLFGIGSANMISMRLGQGRRQDAENALNHCLILLLVTGLVIMAAGIIFIDPILSILGAQDGSEALDYARRYYRIILYGSVFGMVGFGFSHCTRAQGFPTITMISMLLGAVLNTILDPLFIFVLKWGVEGAAWATIISQLASAIWIISFNSGKKPVIRLKLGAFKPSLRIIIDIMSFGSAQFLLQFVMSGVQLLYNTSMGWYGAITLGVANGGDIALSGMNIVNSISMLIFMPVFGINQGAQPILGYNYGAKKFDRVMSAYLRAITAATAICIVGFIVTESIPLVLIRLFAPDGSAALLSFAPWAMRVAMLMLPLNGFSIVSSNLFVVTGRPKISIVLSLLRQFIILIPCLLIFGKIWQLHGVVAAAPVSDGIAFFLTGGLIIFELKKLNRQKKEMKELAA</sequence>
<dbReference type="GO" id="GO:0005886">
    <property type="term" value="C:plasma membrane"/>
    <property type="evidence" value="ECO:0007669"/>
    <property type="project" value="UniProtKB-SubCell"/>
</dbReference>
<feature type="transmembrane region" description="Helical" evidence="10">
    <location>
        <begin position="441"/>
        <end position="461"/>
    </location>
</feature>
<keyword evidence="4" id="KW-0813">Transport</keyword>
<feature type="transmembrane region" description="Helical" evidence="10">
    <location>
        <begin position="417"/>
        <end position="435"/>
    </location>
</feature>
<evidence type="ECO:0000256" key="1">
    <source>
        <dbReference type="ARBA" id="ARBA00004651"/>
    </source>
</evidence>
<dbReference type="InterPro" id="IPR002528">
    <property type="entry name" value="MATE_fam"/>
</dbReference>
<organism evidence="11 12">
    <name type="scientific">Leadbettera azotonutricia (strain ATCC BAA-888 / DSM 13862 / ZAS-9)</name>
    <name type="common">Treponema azotonutricium</name>
    <dbReference type="NCBI Taxonomy" id="545695"/>
    <lineage>
        <taxon>Bacteria</taxon>
        <taxon>Pseudomonadati</taxon>
        <taxon>Spirochaetota</taxon>
        <taxon>Spirochaetia</taxon>
        <taxon>Spirochaetales</taxon>
        <taxon>Breznakiellaceae</taxon>
        <taxon>Leadbettera</taxon>
    </lineage>
</organism>
<dbReference type="InterPro" id="IPR048279">
    <property type="entry name" value="MdtK-like"/>
</dbReference>
<dbReference type="CDD" id="cd13143">
    <property type="entry name" value="MATE_MepA_like"/>
    <property type="match status" value="1"/>
</dbReference>
<evidence type="ECO:0000256" key="9">
    <source>
        <dbReference type="ARBA" id="ARBA00023251"/>
    </source>
</evidence>
<dbReference type="InterPro" id="IPR045070">
    <property type="entry name" value="MATE_MepA-like"/>
</dbReference>
<gene>
    <name evidence="11" type="ordered locus">TREAZ_1696</name>
</gene>
<evidence type="ECO:0000256" key="8">
    <source>
        <dbReference type="ARBA" id="ARBA00023136"/>
    </source>
</evidence>
<dbReference type="KEGG" id="taz:TREAZ_1696"/>
<dbReference type="Proteomes" id="UP000009222">
    <property type="component" value="Chromosome"/>
</dbReference>
<name>F5YCQ7_LEAAZ</name>
<evidence type="ECO:0000256" key="10">
    <source>
        <dbReference type="SAM" id="Phobius"/>
    </source>
</evidence>
<feature type="transmembrane region" description="Helical" evidence="10">
    <location>
        <begin position="337"/>
        <end position="361"/>
    </location>
</feature>